<dbReference type="EMBL" id="JBIUZV010000023">
    <property type="protein sequence ID" value="MFJ3048546.1"/>
    <property type="molecule type" value="Genomic_DNA"/>
</dbReference>
<organism evidence="1 2">
    <name type="scientific">Herbaspirillum chlorophenolicum</name>
    <dbReference type="NCBI Taxonomy" id="211589"/>
    <lineage>
        <taxon>Bacteria</taxon>
        <taxon>Pseudomonadati</taxon>
        <taxon>Pseudomonadota</taxon>
        <taxon>Betaproteobacteria</taxon>
        <taxon>Burkholderiales</taxon>
        <taxon>Oxalobacteraceae</taxon>
        <taxon>Herbaspirillum</taxon>
    </lineage>
</organism>
<sequence>MADKQGNRKFEEKDIIGVMEPEAPYFTTDIADLLGTKPMFIVPVMKQMKFKGLFDVCQIKGKTAYRIREIREPAGPRYQPPNKPLTGYDPFALQRLCEESRKADTGMV</sequence>
<protein>
    <submittedName>
        <fullName evidence="1">Uncharacterized protein</fullName>
    </submittedName>
</protein>
<name>A0ABW8F5I2_9BURK</name>
<dbReference type="Proteomes" id="UP001617427">
    <property type="component" value="Unassembled WGS sequence"/>
</dbReference>
<gene>
    <name evidence="1" type="ORF">ACIPEN_22150</name>
</gene>
<proteinExistence type="predicted"/>
<dbReference type="RefSeq" id="WP_402703646.1">
    <property type="nucleotide sequence ID" value="NZ_JBIUZV010000023.1"/>
</dbReference>
<accession>A0ABW8F5I2</accession>
<keyword evidence="2" id="KW-1185">Reference proteome</keyword>
<evidence type="ECO:0000313" key="1">
    <source>
        <dbReference type="EMBL" id="MFJ3048546.1"/>
    </source>
</evidence>
<evidence type="ECO:0000313" key="2">
    <source>
        <dbReference type="Proteomes" id="UP001617427"/>
    </source>
</evidence>
<comment type="caution">
    <text evidence="1">The sequence shown here is derived from an EMBL/GenBank/DDBJ whole genome shotgun (WGS) entry which is preliminary data.</text>
</comment>
<reference evidence="1 2" key="1">
    <citation type="submission" date="2024-10" db="EMBL/GenBank/DDBJ databases">
        <title>The Natural Products Discovery Center: Release of the First 8490 Sequenced Strains for Exploring Actinobacteria Biosynthetic Diversity.</title>
        <authorList>
            <person name="Kalkreuter E."/>
            <person name="Kautsar S.A."/>
            <person name="Yang D."/>
            <person name="Bader C.D."/>
            <person name="Teijaro C.N."/>
            <person name="Fluegel L."/>
            <person name="Davis C.M."/>
            <person name="Simpson J.R."/>
            <person name="Lauterbach L."/>
            <person name="Steele A.D."/>
            <person name="Gui C."/>
            <person name="Meng S."/>
            <person name="Li G."/>
            <person name="Viehrig K."/>
            <person name="Ye F."/>
            <person name="Su P."/>
            <person name="Kiefer A.F."/>
            <person name="Nichols A."/>
            <person name="Cepeda A.J."/>
            <person name="Yan W."/>
            <person name="Fan B."/>
            <person name="Jiang Y."/>
            <person name="Adhikari A."/>
            <person name="Zheng C.-J."/>
            <person name="Schuster L."/>
            <person name="Cowan T.M."/>
            <person name="Smanski M.J."/>
            <person name="Chevrette M.G."/>
            <person name="De Carvalho L.P.S."/>
            <person name="Shen B."/>
        </authorList>
    </citation>
    <scope>NUCLEOTIDE SEQUENCE [LARGE SCALE GENOMIC DNA]</scope>
    <source>
        <strain evidence="1 2">NPDC087045</strain>
    </source>
</reference>